<gene>
    <name evidence="2" type="ORF">AMTR_s00015p00196160</name>
</gene>
<evidence type="ECO:0000256" key="1">
    <source>
        <dbReference type="SAM" id="MobiDB-lite"/>
    </source>
</evidence>
<dbReference type="Proteomes" id="UP000017836">
    <property type="component" value="Unassembled WGS sequence"/>
</dbReference>
<evidence type="ECO:0000313" key="3">
    <source>
        <dbReference type="Proteomes" id="UP000017836"/>
    </source>
</evidence>
<dbReference type="AlphaFoldDB" id="W1PLG0"/>
<dbReference type="HOGENOM" id="CLU_1284848_0_0_1"/>
<protein>
    <submittedName>
        <fullName evidence="2">Uncharacterized protein</fullName>
    </submittedName>
</protein>
<organism evidence="2 3">
    <name type="scientific">Amborella trichopoda</name>
    <dbReference type="NCBI Taxonomy" id="13333"/>
    <lineage>
        <taxon>Eukaryota</taxon>
        <taxon>Viridiplantae</taxon>
        <taxon>Streptophyta</taxon>
        <taxon>Embryophyta</taxon>
        <taxon>Tracheophyta</taxon>
        <taxon>Spermatophyta</taxon>
        <taxon>Magnoliopsida</taxon>
        <taxon>Amborellales</taxon>
        <taxon>Amborellaceae</taxon>
        <taxon>Amborella</taxon>
    </lineage>
</organism>
<proteinExistence type="predicted"/>
<evidence type="ECO:0000313" key="2">
    <source>
        <dbReference type="EMBL" id="ERN08873.1"/>
    </source>
</evidence>
<name>W1PLG0_AMBTC</name>
<accession>W1PLG0</accession>
<feature type="region of interest" description="Disordered" evidence="1">
    <location>
        <begin position="44"/>
        <end position="65"/>
    </location>
</feature>
<sequence length="215" mass="23489">MVTRHAARAMCRLRMGNREGNPIPEDSIVIFDNLEEPPVVAVEEEVGGSVSTNPKEPQPVSPKELEKRVTTASNSGRVIFIPPWFTCGGLDPKQLKISFPTKIDGLNHLSSDIRVVDTEQEMLKAIFHLLGHASLDELVVLLGYLEEEKKNLATFGVPDAKSFEAKEGKLAPLSNGDFRVRGSGLLGMLKGDLEHQKDLHPVLQAPSSEDGNDTS</sequence>
<keyword evidence="3" id="KW-1185">Reference proteome</keyword>
<dbReference type="Gramene" id="ERN08873">
    <property type="protein sequence ID" value="ERN08873"/>
    <property type="gene ID" value="AMTR_s00015p00196160"/>
</dbReference>
<reference evidence="3" key="1">
    <citation type="journal article" date="2013" name="Science">
        <title>The Amborella genome and the evolution of flowering plants.</title>
        <authorList>
            <consortium name="Amborella Genome Project"/>
        </authorList>
    </citation>
    <scope>NUCLEOTIDE SEQUENCE [LARGE SCALE GENOMIC DNA]</scope>
</reference>
<dbReference type="EMBL" id="KI393208">
    <property type="protein sequence ID" value="ERN08873.1"/>
    <property type="molecule type" value="Genomic_DNA"/>
</dbReference>